<name>A0A8U0V5W2_MUSPF</name>
<dbReference type="GeneID" id="101693669"/>
<dbReference type="CTD" id="85014"/>
<evidence type="ECO:0000256" key="1">
    <source>
        <dbReference type="SAM" id="MobiDB-lite"/>
    </source>
</evidence>
<gene>
    <name evidence="3" type="primary">TMEM141</name>
</gene>
<evidence type="ECO:0000313" key="3">
    <source>
        <dbReference type="RefSeq" id="XP_044938681.1"/>
    </source>
</evidence>
<dbReference type="RefSeq" id="XP_044938681.1">
    <property type="nucleotide sequence ID" value="XM_045082746.1"/>
</dbReference>
<reference evidence="3" key="1">
    <citation type="submission" date="2025-08" db="UniProtKB">
        <authorList>
            <consortium name="RefSeq"/>
        </authorList>
    </citation>
    <scope>IDENTIFICATION</scope>
    <source>
        <tissue evidence="3">Brain</tissue>
    </source>
</reference>
<dbReference type="Proteomes" id="UP000000715">
    <property type="component" value="Unplaced"/>
</dbReference>
<keyword evidence="3" id="KW-0472">Membrane</keyword>
<protein>
    <submittedName>
        <fullName evidence="3">Transmembrane protein 141 isoform X2</fullName>
    </submittedName>
</protein>
<sequence length="142" mass="15274">MVNLGLSRVDDAVAAKHPLCRRRWTGWLMGTLALGRHRRRLRPADVHPEEVPVPLPVACAGGRGHRLGGQLLGDPSGVAQMQQPLALPGDGAAPRRQGCRSAQLGELHLGRRRPGAENFEPSGPPHLRLALPPHTGPPHSLR</sequence>
<dbReference type="AlphaFoldDB" id="A0A8U0V5W2"/>
<keyword evidence="2" id="KW-1185">Reference proteome</keyword>
<organism evidence="2 3">
    <name type="scientific">Mustela putorius furo</name>
    <name type="common">European domestic ferret</name>
    <name type="synonym">Mustela furo</name>
    <dbReference type="NCBI Taxonomy" id="9669"/>
    <lineage>
        <taxon>Eukaryota</taxon>
        <taxon>Metazoa</taxon>
        <taxon>Chordata</taxon>
        <taxon>Craniata</taxon>
        <taxon>Vertebrata</taxon>
        <taxon>Euteleostomi</taxon>
        <taxon>Mammalia</taxon>
        <taxon>Eutheria</taxon>
        <taxon>Laurasiatheria</taxon>
        <taxon>Carnivora</taxon>
        <taxon>Caniformia</taxon>
        <taxon>Musteloidea</taxon>
        <taxon>Mustelidae</taxon>
        <taxon>Mustelinae</taxon>
        <taxon>Mustela</taxon>
    </lineage>
</organism>
<keyword evidence="3" id="KW-0812">Transmembrane</keyword>
<accession>A0A8U0V5W2</accession>
<proteinExistence type="predicted"/>
<evidence type="ECO:0000313" key="2">
    <source>
        <dbReference type="Proteomes" id="UP000000715"/>
    </source>
</evidence>
<feature type="region of interest" description="Disordered" evidence="1">
    <location>
        <begin position="66"/>
        <end position="142"/>
    </location>
</feature>